<accession>A0A1H7IEJ4</accession>
<dbReference type="Proteomes" id="UP000198620">
    <property type="component" value="Unassembled WGS sequence"/>
</dbReference>
<sequence>MVFVISELTRRRGYSPKPGFGRAYARGSFLWEAAMSNILFHALAGPNMLETWMGNRQNS</sequence>
<evidence type="ECO:0000313" key="1">
    <source>
        <dbReference type="EMBL" id="SEK60187.1"/>
    </source>
</evidence>
<protein>
    <submittedName>
        <fullName evidence="1">Uncharacterized protein</fullName>
    </submittedName>
</protein>
<evidence type="ECO:0000313" key="2">
    <source>
        <dbReference type="Proteomes" id="UP000198620"/>
    </source>
</evidence>
<organism evidence="1 2">
    <name type="scientific">Nitrosovibrio tenuis</name>
    <dbReference type="NCBI Taxonomy" id="1233"/>
    <lineage>
        <taxon>Bacteria</taxon>
        <taxon>Pseudomonadati</taxon>
        <taxon>Pseudomonadota</taxon>
        <taxon>Betaproteobacteria</taxon>
        <taxon>Nitrosomonadales</taxon>
        <taxon>Nitrosomonadaceae</taxon>
        <taxon>Nitrosovibrio</taxon>
    </lineage>
</organism>
<gene>
    <name evidence="1" type="ORF">SAMN05216387_102128</name>
</gene>
<dbReference type="EMBL" id="FOBH01000002">
    <property type="protein sequence ID" value="SEK60187.1"/>
    <property type="molecule type" value="Genomic_DNA"/>
</dbReference>
<reference evidence="1 2" key="1">
    <citation type="submission" date="2016-10" db="EMBL/GenBank/DDBJ databases">
        <authorList>
            <person name="de Groot N.N."/>
        </authorList>
    </citation>
    <scope>NUCLEOTIDE SEQUENCE [LARGE SCALE GENOMIC DNA]</scope>
    <source>
        <strain evidence="1 2">Nv1</strain>
    </source>
</reference>
<dbReference type="STRING" id="1233.SAMN05216387_102128"/>
<keyword evidence="2" id="KW-1185">Reference proteome</keyword>
<proteinExistence type="predicted"/>
<name>A0A1H7IEJ4_9PROT</name>
<dbReference type="AlphaFoldDB" id="A0A1H7IEJ4"/>